<dbReference type="InterPro" id="IPR036188">
    <property type="entry name" value="FAD/NAD-bd_sf"/>
</dbReference>
<feature type="domain" description="FAD dependent oxidoreductase" evidence="1">
    <location>
        <begin position="3"/>
        <end position="44"/>
    </location>
</feature>
<evidence type="ECO:0000313" key="3">
    <source>
        <dbReference type="Proteomes" id="UP001529235"/>
    </source>
</evidence>
<gene>
    <name evidence="2" type="ORF">QPL79_06935</name>
</gene>
<accession>A0ABD4Z9X0</accession>
<evidence type="ECO:0000313" key="2">
    <source>
        <dbReference type="EMBL" id="MDK6029095.1"/>
    </source>
</evidence>
<dbReference type="EMBL" id="JASNVW010000004">
    <property type="protein sequence ID" value="MDK6029095.1"/>
    <property type="molecule type" value="Genomic_DNA"/>
</dbReference>
<dbReference type="AlphaFoldDB" id="A0ABD4Z9X0"/>
<name>A0ABD4Z9X0_9CREN</name>
<dbReference type="Proteomes" id="UP001529235">
    <property type="component" value="Unassembled WGS sequence"/>
</dbReference>
<protein>
    <submittedName>
        <fullName evidence="2">FAD-dependent oxidoreductase</fullName>
    </submittedName>
</protein>
<proteinExistence type="predicted"/>
<reference evidence="2 3" key="1">
    <citation type="submission" date="2023-05" db="EMBL/GenBank/DDBJ databases">
        <title>A new hyperthermophilic archaea 'Ignisphaera cupida' sp. nov. and description of the family 'Ignisphaeraceae' fam. nov.</title>
        <authorList>
            <person name="Podosokorskaya O.A."/>
            <person name="Elcheninov A.G."/>
            <person name="Klukina A."/>
            <person name="Merkel A.Y."/>
        </authorList>
    </citation>
    <scope>NUCLEOTIDE SEQUENCE [LARGE SCALE GENOMIC DNA]</scope>
    <source>
        <strain evidence="2 3">4213-co</strain>
    </source>
</reference>
<sequence length="144" mass="16600">MEIAIIGAGIAGLLSAYNLLRKGVNVTIFEKRRYFPRKHCTGVVSKNTLNNMPYANRFVTGKYNTVALYLDLGNKLLQIRIYFNEFAAYKIERVYHELLLLERLKELGASIQSLHNVLEINECCEKVKLSVFQHNSNKVLKLFF</sequence>
<dbReference type="InterPro" id="IPR006076">
    <property type="entry name" value="FAD-dep_OxRdtase"/>
</dbReference>
<dbReference type="SUPFAM" id="SSF51905">
    <property type="entry name" value="FAD/NAD(P)-binding domain"/>
    <property type="match status" value="1"/>
</dbReference>
<keyword evidence="3" id="KW-1185">Reference proteome</keyword>
<dbReference type="RefSeq" id="WP_285274082.1">
    <property type="nucleotide sequence ID" value="NZ_JASNVW010000004.1"/>
</dbReference>
<organism evidence="2 3">
    <name type="scientific">Ignisphaera cupida</name>
    <dbReference type="NCBI Taxonomy" id="3050454"/>
    <lineage>
        <taxon>Archaea</taxon>
        <taxon>Thermoproteota</taxon>
        <taxon>Thermoprotei</taxon>
        <taxon>Desulfurococcales</taxon>
        <taxon>Desulfurococcaceae</taxon>
        <taxon>Ignisphaera</taxon>
    </lineage>
</organism>
<comment type="caution">
    <text evidence="2">The sequence shown here is derived from an EMBL/GenBank/DDBJ whole genome shotgun (WGS) entry which is preliminary data.</text>
</comment>
<dbReference type="Pfam" id="PF01266">
    <property type="entry name" value="DAO"/>
    <property type="match status" value="1"/>
</dbReference>
<evidence type="ECO:0000259" key="1">
    <source>
        <dbReference type="Pfam" id="PF01266"/>
    </source>
</evidence>
<dbReference type="Gene3D" id="3.50.50.60">
    <property type="entry name" value="FAD/NAD(P)-binding domain"/>
    <property type="match status" value="1"/>
</dbReference>